<dbReference type="SUPFAM" id="SSF46785">
    <property type="entry name" value="Winged helix' DNA-binding domain"/>
    <property type="match status" value="1"/>
</dbReference>
<dbReference type="InterPro" id="IPR036390">
    <property type="entry name" value="WH_DNA-bd_sf"/>
</dbReference>
<dbReference type="InterPro" id="IPR001387">
    <property type="entry name" value="Cro/C1-type_HTH"/>
</dbReference>
<evidence type="ECO:0000259" key="5">
    <source>
        <dbReference type="PROSITE" id="PS50987"/>
    </source>
</evidence>
<dbReference type="InterPro" id="IPR036388">
    <property type="entry name" value="WH-like_DNA-bd_sf"/>
</dbReference>
<dbReference type="Proteomes" id="UP000078516">
    <property type="component" value="Unassembled WGS sequence"/>
</dbReference>
<keyword evidence="3" id="KW-0804">Transcription</keyword>
<dbReference type="AlphaFoldDB" id="A0A179ETW0"/>
<organism evidence="6 7">
    <name type="scientific">Enterococcus thailandicus</name>
    <dbReference type="NCBI Taxonomy" id="417368"/>
    <lineage>
        <taxon>Bacteria</taxon>
        <taxon>Bacillati</taxon>
        <taxon>Bacillota</taxon>
        <taxon>Bacilli</taxon>
        <taxon>Lactobacillales</taxon>
        <taxon>Enterococcaceae</taxon>
        <taxon>Enterococcus</taxon>
    </lineage>
</organism>
<comment type="caution">
    <text evidence="6">The sequence shown here is derived from an EMBL/GenBank/DDBJ whole genome shotgun (WGS) entry which is preliminary data.</text>
</comment>
<name>A0A179ETW0_ENTTH</name>
<evidence type="ECO:0000313" key="6">
    <source>
        <dbReference type="EMBL" id="OAQ56380.1"/>
    </source>
</evidence>
<dbReference type="GO" id="GO:0003677">
    <property type="term" value="F:DNA binding"/>
    <property type="evidence" value="ECO:0007669"/>
    <property type="project" value="UniProtKB-KW"/>
</dbReference>
<evidence type="ECO:0000259" key="4">
    <source>
        <dbReference type="PROSITE" id="PS50943"/>
    </source>
</evidence>
<protein>
    <submittedName>
        <fullName evidence="6">Transcriptional regulator</fullName>
    </submittedName>
</protein>
<evidence type="ECO:0000256" key="3">
    <source>
        <dbReference type="ARBA" id="ARBA00023163"/>
    </source>
</evidence>
<keyword evidence="1" id="KW-0805">Transcription regulation</keyword>
<proteinExistence type="predicted"/>
<dbReference type="RefSeq" id="WP_067481997.1">
    <property type="nucleotide sequence ID" value="NZ_LWMN01000010.1"/>
</dbReference>
<dbReference type="SMART" id="SM00418">
    <property type="entry name" value="HTH_ARSR"/>
    <property type="match status" value="1"/>
</dbReference>
<sequence>MELYLDQHSLPTYKALASETRLAILQLLAERGLTVTELAKELNLSKAIISRHVRLLEDCRLIRLNDSWFNDDEQHKRLFSLALDRVEIVFPQKVFLPFKKVSVETRLGLFSDFLVVPTCGLADTETIIGLLDEPQSFVDEHRSEAALLWFSRGYVEYIIPNKAPAGSTLQLLELSFEISSEFPESNNNWPSDISFYINGIKLGTWTCPGNFSDVRGKLTPDWWKNHFSQYGLLKHLRITNSDTGIDGVKISEVRLADLGIEDQSFYRFKIAVDEGAVNQGGITLFGDTFGNHEQNIRTTIYYSEE</sequence>
<dbReference type="PRINTS" id="PR00778">
    <property type="entry name" value="HTHARSR"/>
</dbReference>
<accession>A0A179ETW0</accession>
<evidence type="ECO:0000256" key="2">
    <source>
        <dbReference type="ARBA" id="ARBA00023125"/>
    </source>
</evidence>
<dbReference type="InterPro" id="IPR011991">
    <property type="entry name" value="ArsR-like_HTH"/>
</dbReference>
<keyword evidence="7" id="KW-1185">Reference proteome</keyword>
<dbReference type="Gene3D" id="1.10.10.10">
    <property type="entry name" value="Winged helix-like DNA-binding domain superfamily/Winged helix DNA-binding domain"/>
    <property type="match status" value="1"/>
</dbReference>
<evidence type="ECO:0000313" key="7">
    <source>
        <dbReference type="Proteomes" id="UP000078516"/>
    </source>
</evidence>
<dbReference type="GO" id="GO:0003700">
    <property type="term" value="F:DNA-binding transcription factor activity"/>
    <property type="evidence" value="ECO:0007669"/>
    <property type="project" value="InterPro"/>
</dbReference>
<dbReference type="PANTHER" id="PTHR33154:SF33">
    <property type="entry name" value="TRANSCRIPTIONAL REPRESSOR SDPR"/>
    <property type="match status" value="1"/>
</dbReference>
<feature type="domain" description="HTH cro/C1-type" evidence="4">
    <location>
        <begin position="24"/>
        <end position="51"/>
    </location>
</feature>
<dbReference type="CDD" id="cd00090">
    <property type="entry name" value="HTH_ARSR"/>
    <property type="match status" value="1"/>
</dbReference>
<feature type="domain" description="HTH arsR-type" evidence="5">
    <location>
        <begin position="1"/>
        <end position="95"/>
    </location>
</feature>
<gene>
    <name evidence="6" type="ORF">A6E74_02935</name>
</gene>
<keyword evidence="2" id="KW-0238">DNA-binding</keyword>
<dbReference type="EMBL" id="LWMN01000010">
    <property type="protein sequence ID" value="OAQ56380.1"/>
    <property type="molecule type" value="Genomic_DNA"/>
</dbReference>
<reference evidence="6 7" key="1">
    <citation type="submission" date="2016-04" db="EMBL/GenBank/DDBJ databases">
        <title>Draft genome of an Enterococcus thailandicus strain isolated from bovine feces.</title>
        <authorList>
            <person name="Beukers A.G."/>
            <person name="Zaheer R."/>
            <person name="Goji N."/>
            <person name="Cook S.R."/>
            <person name="Amoako K."/>
            <person name="Chaves A.V."/>
            <person name="Ward M.P."/>
            <person name="Mcallister T.A."/>
        </authorList>
    </citation>
    <scope>NUCLEOTIDE SEQUENCE [LARGE SCALE GENOMIC DNA]</scope>
    <source>
        <strain evidence="6 7">F0711D 46</strain>
    </source>
</reference>
<dbReference type="InterPro" id="IPR051081">
    <property type="entry name" value="HTH_MetalResp_TranReg"/>
</dbReference>
<dbReference type="Pfam" id="PF01022">
    <property type="entry name" value="HTH_5"/>
    <property type="match status" value="1"/>
</dbReference>
<evidence type="ECO:0000256" key="1">
    <source>
        <dbReference type="ARBA" id="ARBA00023015"/>
    </source>
</evidence>
<dbReference type="InterPro" id="IPR001845">
    <property type="entry name" value="HTH_ArsR_DNA-bd_dom"/>
</dbReference>
<dbReference type="PROSITE" id="PS50987">
    <property type="entry name" value="HTH_ARSR_2"/>
    <property type="match status" value="1"/>
</dbReference>
<dbReference type="PANTHER" id="PTHR33154">
    <property type="entry name" value="TRANSCRIPTIONAL REGULATOR, ARSR FAMILY"/>
    <property type="match status" value="1"/>
</dbReference>
<dbReference type="PROSITE" id="PS50943">
    <property type="entry name" value="HTH_CROC1"/>
    <property type="match status" value="1"/>
</dbReference>